<proteinExistence type="predicted"/>
<evidence type="ECO:0000313" key="2">
    <source>
        <dbReference type="EnsemblMetazoa" id="G19046.1:cds"/>
    </source>
</evidence>
<feature type="compositionally biased region" description="Polar residues" evidence="1">
    <location>
        <begin position="1"/>
        <end position="11"/>
    </location>
</feature>
<keyword evidence="3" id="KW-1185">Reference proteome</keyword>
<dbReference type="EnsemblMetazoa" id="G19046.1">
    <property type="protein sequence ID" value="G19046.1:cds"/>
    <property type="gene ID" value="G19046"/>
</dbReference>
<dbReference type="Proteomes" id="UP000005408">
    <property type="component" value="Unassembled WGS sequence"/>
</dbReference>
<name>A0A8W8JKY0_MAGGI</name>
<evidence type="ECO:0000256" key="1">
    <source>
        <dbReference type="SAM" id="MobiDB-lite"/>
    </source>
</evidence>
<dbReference type="AlphaFoldDB" id="A0A8W8JKY0"/>
<accession>A0A8W8JKY0</accession>
<organism evidence="2 3">
    <name type="scientific">Magallana gigas</name>
    <name type="common">Pacific oyster</name>
    <name type="synonym">Crassostrea gigas</name>
    <dbReference type="NCBI Taxonomy" id="29159"/>
    <lineage>
        <taxon>Eukaryota</taxon>
        <taxon>Metazoa</taxon>
        <taxon>Spiralia</taxon>
        <taxon>Lophotrochozoa</taxon>
        <taxon>Mollusca</taxon>
        <taxon>Bivalvia</taxon>
        <taxon>Autobranchia</taxon>
        <taxon>Pteriomorphia</taxon>
        <taxon>Ostreida</taxon>
        <taxon>Ostreoidea</taxon>
        <taxon>Ostreidae</taxon>
        <taxon>Magallana</taxon>
    </lineage>
</organism>
<evidence type="ECO:0000313" key="3">
    <source>
        <dbReference type="Proteomes" id="UP000005408"/>
    </source>
</evidence>
<sequence>MLTKPQNSEQQQEQHKLQRNACQEKKKRRKVPHISLKLGYVSKLMQPLPRSQYHPFHQYLKWLYVIQKPMYQFILTWRQLDWKEHVTSHNWLFWQRKKNLNRMCFRSCQYPRRHKKLPNGKLYWHCTSYRL</sequence>
<protein>
    <submittedName>
        <fullName evidence="2">Uncharacterized protein</fullName>
    </submittedName>
</protein>
<reference evidence="2" key="1">
    <citation type="submission" date="2022-08" db="UniProtKB">
        <authorList>
            <consortium name="EnsemblMetazoa"/>
        </authorList>
    </citation>
    <scope>IDENTIFICATION</scope>
    <source>
        <strain evidence="2">05x7-T-G4-1.051#20</strain>
    </source>
</reference>
<feature type="region of interest" description="Disordered" evidence="1">
    <location>
        <begin position="1"/>
        <end position="30"/>
    </location>
</feature>